<dbReference type="Gene3D" id="3.40.50.300">
    <property type="entry name" value="P-loop containing nucleotide triphosphate hydrolases"/>
    <property type="match status" value="1"/>
</dbReference>
<dbReference type="GO" id="GO:0008094">
    <property type="term" value="F:ATP-dependent activity, acting on DNA"/>
    <property type="evidence" value="ECO:0007669"/>
    <property type="project" value="TreeGrafter"/>
</dbReference>
<dbReference type="GO" id="GO:0005524">
    <property type="term" value="F:ATP binding"/>
    <property type="evidence" value="ECO:0007669"/>
    <property type="project" value="UniProtKB-KW"/>
</dbReference>
<protein>
    <submittedName>
        <fullName evidence="7">DNA repair protein rad8</fullName>
    </submittedName>
</protein>
<dbReference type="EMBL" id="MU865948">
    <property type="protein sequence ID" value="KAK4447581.1"/>
    <property type="molecule type" value="Genomic_DNA"/>
</dbReference>
<reference evidence="7" key="1">
    <citation type="journal article" date="2023" name="Mol. Phylogenet. Evol.">
        <title>Genome-scale phylogeny and comparative genomics of the fungal order Sordariales.</title>
        <authorList>
            <person name="Hensen N."/>
            <person name="Bonometti L."/>
            <person name="Westerberg I."/>
            <person name="Brannstrom I.O."/>
            <person name="Guillou S."/>
            <person name="Cros-Aarteil S."/>
            <person name="Calhoun S."/>
            <person name="Haridas S."/>
            <person name="Kuo A."/>
            <person name="Mondo S."/>
            <person name="Pangilinan J."/>
            <person name="Riley R."/>
            <person name="LaButti K."/>
            <person name="Andreopoulos B."/>
            <person name="Lipzen A."/>
            <person name="Chen C."/>
            <person name="Yan M."/>
            <person name="Daum C."/>
            <person name="Ng V."/>
            <person name="Clum A."/>
            <person name="Steindorff A."/>
            <person name="Ohm R.A."/>
            <person name="Martin F."/>
            <person name="Silar P."/>
            <person name="Natvig D.O."/>
            <person name="Lalanne C."/>
            <person name="Gautier V."/>
            <person name="Ament-Velasquez S.L."/>
            <person name="Kruys A."/>
            <person name="Hutchinson M.I."/>
            <person name="Powell A.J."/>
            <person name="Barry K."/>
            <person name="Miller A.N."/>
            <person name="Grigoriev I.V."/>
            <person name="Debuchy R."/>
            <person name="Gladieux P."/>
            <person name="Hiltunen Thoren M."/>
            <person name="Johannesson H."/>
        </authorList>
    </citation>
    <scope>NUCLEOTIDE SEQUENCE</scope>
    <source>
        <strain evidence="7">PSN243</strain>
    </source>
</reference>
<reference evidence="7" key="2">
    <citation type="submission" date="2023-05" db="EMBL/GenBank/DDBJ databases">
        <authorList>
            <consortium name="Lawrence Berkeley National Laboratory"/>
            <person name="Steindorff A."/>
            <person name="Hensen N."/>
            <person name="Bonometti L."/>
            <person name="Westerberg I."/>
            <person name="Brannstrom I.O."/>
            <person name="Guillou S."/>
            <person name="Cros-Aarteil S."/>
            <person name="Calhoun S."/>
            <person name="Haridas S."/>
            <person name="Kuo A."/>
            <person name="Mondo S."/>
            <person name="Pangilinan J."/>
            <person name="Riley R."/>
            <person name="Labutti K."/>
            <person name="Andreopoulos B."/>
            <person name="Lipzen A."/>
            <person name="Chen C."/>
            <person name="Yanf M."/>
            <person name="Daum C."/>
            <person name="Ng V."/>
            <person name="Clum A."/>
            <person name="Ohm R."/>
            <person name="Martin F."/>
            <person name="Silar P."/>
            <person name="Natvig D."/>
            <person name="Lalanne C."/>
            <person name="Gautier V."/>
            <person name="Ament-Velasquez S.L."/>
            <person name="Kruys A."/>
            <person name="Hutchinson M.I."/>
            <person name="Powell A.J."/>
            <person name="Barry K."/>
            <person name="Miller A.N."/>
            <person name="Grigoriev I.V."/>
            <person name="Debuchy R."/>
            <person name="Gladieux P."/>
            <person name="Thoren M.H."/>
            <person name="Johannesson H."/>
        </authorList>
    </citation>
    <scope>NUCLEOTIDE SEQUENCE</scope>
    <source>
        <strain evidence="7">PSN243</strain>
    </source>
</reference>
<name>A0AAV9GGL5_9PEZI</name>
<dbReference type="GO" id="GO:0016787">
    <property type="term" value="F:hydrolase activity"/>
    <property type="evidence" value="ECO:0007669"/>
    <property type="project" value="UniProtKB-KW"/>
</dbReference>
<keyword evidence="2" id="KW-0378">Hydrolase</keyword>
<dbReference type="CDD" id="cd18793">
    <property type="entry name" value="SF2_C_SNF"/>
    <property type="match status" value="1"/>
</dbReference>
<dbReference type="PANTHER" id="PTHR45626:SF51">
    <property type="entry name" value="SNF2-RELATED DOMAIN-CONTAINING PROTEIN"/>
    <property type="match status" value="1"/>
</dbReference>
<sequence>MASAGWRNSRHIAAGCIVVDEANSNTPHALWSLPPLNTWRFFRAASAEDEDVDESNDLLPLEVEQSLLSSKLLSRFKPLLRNRWIRLSFSVSTEHPSRGFVRVYLLPDDVNNVGVPRSSSQLWKIRLKLLAALDFSKSTWRGELGHPSSSPAPFDEPRGLSRVDENQSLLEIFNNISSPQPTPEIVRDQYVREAIDNLISNSVPGLRTQLKPCQCRSAALMLQRESQPEQIIDPRLVKVVDQEGQPWYYDAVSGVALSEPRFYDRPRGGILAEQMGCGKTLICLSVILATRNLPSETPDLYRGNERTERDKGVGSLADIAAACITMNSVPWRDVFLGGSLEYAKCAEVIRRNPGHYWLSTPIRLERRMRRLQEHKPPAVKIFHSHASLVVVPPNLVHHWQQEIEKHISGLTVLVFRSTEAPTLQELLEYDIVLLSSSRIEQFMELGHSTKVHFKRCIVDEGHKLGNSTTSNKSDLHLAINRLQVTSRWVVTGTPSKGLYGVDEASDQAANCSKIPGLPTRMDSRELEKEDLRRIGSIASLFLQMRPWANSHSEAGGDRPADWGTYVIPSKNAPSGRRDCLRSTLDSMIIRHRLLDIDNLLPPVDEKVVYLDPSYQDALVLNLFSSMIIFNSVQSQRVDRDYFFHTHQRKALMELVSNLRQSSFFGGSFFSPAEILKATDTATQFLAEGKVQISAEDEALLKAAISCSRIAVSNEIKRCANLFRELPIYLENFPWAAGKAWSLDSRDGETVLTDCPLVLELQKFLHPLVDSPVSLQLLVQSGKFAYRGEDEKEKALETQNSTTSGDTSASRDRALAGNTRLGQDNKSPNKRRSTILGTSSRMQDLPTSHDEMEVDIAAPLAKTQLVSTASTKLSYLIDQITKHQDNEQMIIFYENENVAYYLASALEMLQIHHLIYAKGISPDRRAQYVDTFNNNPKFRVLLMDITQAAFGLDMHTASRIYFINPVLNPQVQAQAIGRARRISQKKPVTVETLVLRGSIEEVIVKRRGEMSQAEIRKTHSILDDKPIYEWILNAKILPLPGGSGEAPDGMEQMAMLERPQVIFGRGFGREVHPDQDLFTAGTDKGRGTGAAVRVNKEHQGVDAGLKQEGSTGFKRQEPASPRSEAGGETAREIKKPRVRFA</sequence>
<dbReference type="InterPro" id="IPR038718">
    <property type="entry name" value="SNF2-like_sf"/>
</dbReference>
<dbReference type="GO" id="GO:0006281">
    <property type="term" value="P:DNA repair"/>
    <property type="evidence" value="ECO:0007669"/>
    <property type="project" value="TreeGrafter"/>
</dbReference>
<dbReference type="Gene3D" id="3.40.50.10810">
    <property type="entry name" value="Tandem AAA-ATPase domain"/>
    <property type="match status" value="1"/>
</dbReference>
<feature type="region of interest" description="Disordered" evidence="4">
    <location>
        <begin position="789"/>
        <end position="847"/>
    </location>
</feature>
<keyword evidence="1" id="KW-0547">Nucleotide-binding</keyword>
<dbReference type="Pfam" id="PF00176">
    <property type="entry name" value="SNF2-rel_dom"/>
    <property type="match status" value="1"/>
</dbReference>
<feature type="domain" description="Helicase C-terminal" evidence="6">
    <location>
        <begin position="874"/>
        <end position="1034"/>
    </location>
</feature>
<dbReference type="InterPro" id="IPR001650">
    <property type="entry name" value="Helicase_C-like"/>
</dbReference>
<feature type="compositionally biased region" description="Polar residues" evidence="4">
    <location>
        <begin position="834"/>
        <end position="845"/>
    </location>
</feature>
<keyword evidence="8" id="KW-1185">Reference proteome</keyword>
<dbReference type="InterPro" id="IPR050628">
    <property type="entry name" value="SNF2_RAD54_helicase_TF"/>
</dbReference>
<dbReference type="InterPro" id="IPR014001">
    <property type="entry name" value="Helicase_ATP-bd"/>
</dbReference>
<evidence type="ECO:0000256" key="3">
    <source>
        <dbReference type="ARBA" id="ARBA00022840"/>
    </source>
</evidence>
<feature type="domain" description="Helicase ATP-binding" evidence="5">
    <location>
        <begin position="387"/>
        <end position="496"/>
    </location>
</feature>
<evidence type="ECO:0000313" key="7">
    <source>
        <dbReference type="EMBL" id="KAK4447581.1"/>
    </source>
</evidence>
<proteinExistence type="predicted"/>
<feature type="compositionally biased region" description="Polar residues" evidence="4">
    <location>
        <begin position="796"/>
        <end position="807"/>
    </location>
</feature>
<dbReference type="AlphaFoldDB" id="A0AAV9GGL5"/>
<evidence type="ECO:0000313" key="8">
    <source>
        <dbReference type="Proteomes" id="UP001321760"/>
    </source>
</evidence>
<keyword evidence="3" id="KW-0067">ATP-binding</keyword>
<organism evidence="7 8">
    <name type="scientific">Podospora aff. communis PSN243</name>
    <dbReference type="NCBI Taxonomy" id="3040156"/>
    <lineage>
        <taxon>Eukaryota</taxon>
        <taxon>Fungi</taxon>
        <taxon>Dikarya</taxon>
        <taxon>Ascomycota</taxon>
        <taxon>Pezizomycotina</taxon>
        <taxon>Sordariomycetes</taxon>
        <taxon>Sordariomycetidae</taxon>
        <taxon>Sordariales</taxon>
        <taxon>Podosporaceae</taxon>
        <taxon>Podospora</taxon>
    </lineage>
</organism>
<evidence type="ECO:0000256" key="1">
    <source>
        <dbReference type="ARBA" id="ARBA00022741"/>
    </source>
</evidence>
<dbReference type="Pfam" id="PF00271">
    <property type="entry name" value="Helicase_C"/>
    <property type="match status" value="1"/>
</dbReference>
<dbReference type="PANTHER" id="PTHR45626">
    <property type="entry name" value="TRANSCRIPTION TERMINATION FACTOR 2-RELATED"/>
    <property type="match status" value="1"/>
</dbReference>
<evidence type="ECO:0000256" key="2">
    <source>
        <dbReference type="ARBA" id="ARBA00022801"/>
    </source>
</evidence>
<dbReference type="Proteomes" id="UP001321760">
    <property type="component" value="Unassembled WGS sequence"/>
</dbReference>
<gene>
    <name evidence="7" type="ORF">QBC34DRAFT_125223</name>
</gene>
<comment type="caution">
    <text evidence="7">The sequence shown here is derived from an EMBL/GenBank/DDBJ whole genome shotgun (WGS) entry which is preliminary data.</text>
</comment>
<evidence type="ECO:0000259" key="6">
    <source>
        <dbReference type="PROSITE" id="PS51194"/>
    </source>
</evidence>
<dbReference type="SMART" id="SM00487">
    <property type="entry name" value="DEXDc"/>
    <property type="match status" value="1"/>
</dbReference>
<dbReference type="GO" id="GO:0005634">
    <property type="term" value="C:nucleus"/>
    <property type="evidence" value="ECO:0007669"/>
    <property type="project" value="TreeGrafter"/>
</dbReference>
<evidence type="ECO:0000256" key="4">
    <source>
        <dbReference type="SAM" id="MobiDB-lite"/>
    </source>
</evidence>
<feature type="region of interest" description="Disordered" evidence="4">
    <location>
        <begin position="1077"/>
        <end position="1140"/>
    </location>
</feature>
<evidence type="ECO:0000259" key="5">
    <source>
        <dbReference type="PROSITE" id="PS51192"/>
    </source>
</evidence>
<dbReference type="PROSITE" id="PS51194">
    <property type="entry name" value="HELICASE_CTER"/>
    <property type="match status" value="1"/>
</dbReference>
<dbReference type="InterPro" id="IPR027417">
    <property type="entry name" value="P-loop_NTPase"/>
</dbReference>
<dbReference type="SUPFAM" id="SSF52540">
    <property type="entry name" value="P-loop containing nucleoside triphosphate hydrolases"/>
    <property type="match status" value="2"/>
</dbReference>
<accession>A0AAV9GGL5</accession>
<dbReference type="InterPro" id="IPR000330">
    <property type="entry name" value="SNF2_N"/>
</dbReference>
<dbReference type="InterPro" id="IPR049730">
    <property type="entry name" value="SNF2/RAD54-like_C"/>
</dbReference>
<dbReference type="PROSITE" id="PS51192">
    <property type="entry name" value="HELICASE_ATP_BIND_1"/>
    <property type="match status" value="1"/>
</dbReference>